<name>A0AAN9PQU8_CANGL</name>
<protein>
    <submittedName>
        <fullName evidence="1">Uncharacterized protein</fullName>
    </submittedName>
</protein>
<proteinExistence type="predicted"/>
<dbReference type="AlphaFoldDB" id="A0AAN9PQU8"/>
<evidence type="ECO:0000313" key="2">
    <source>
        <dbReference type="Proteomes" id="UP001367508"/>
    </source>
</evidence>
<keyword evidence="2" id="KW-1185">Reference proteome</keyword>
<comment type="caution">
    <text evidence="1">The sequence shown here is derived from an EMBL/GenBank/DDBJ whole genome shotgun (WGS) entry which is preliminary data.</text>
</comment>
<gene>
    <name evidence="1" type="ORF">VNO77_44264</name>
</gene>
<dbReference type="EMBL" id="JAYMYQ010000011">
    <property type="protein sequence ID" value="KAK7306333.1"/>
    <property type="molecule type" value="Genomic_DNA"/>
</dbReference>
<organism evidence="1 2">
    <name type="scientific">Canavalia gladiata</name>
    <name type="common">Sword bean</name>
    <name type="synonym">Dolichos gladiatus</name>
    <dbReference type="NCBI Taxonomy" id="3824"/>
    <lineage>
        <taxon>Eukaryota</taxon>
        <taxon>Viridiplantae</taxon>
        <taxon>Streptophyta</taxon>
        <taxon>Embryophyta</taxon>
        <taxon>Tracheophyta</taxon>
        <taxon>Spermatophyta</taxon>
        <taxon>Magnoliopsida</taxon>
        <taxon>eudicotyledons</taxon>
        <taxon>Gunneridae</taxon>
        <taxon>Pentapetalae</taxon>
        <taxon>rosids</taxon>
        <taxon>fabids</taxon>
        <taxon>Fabales</taxon>
        <taxon>Fabaceae</taxon>
        <taxon>Papilionoideae</taxon>
        <taxon>50 kb inversion clade</taxon>
        <taxon>NPAAA clade</taxon>
        <taxon>indigoferoid/millettioid clade</taxon>
        <taxon>Phaseoleae</taxon>
        <taxon>Canavalia</taxon>
    </lineage>
</organism>
<reference evidence="1 2" key="1">
    <citation type="submission" date="2024-01" db="EMBL/GenBank/DDBJ databases">
        <title>The genomes of 5 underutilized Papilionoideae crops provide insights into root nodulation and disease resistanc.</title>
        <authorList>
            <person name="Jiang F."/>
        </authorList>
    </citation>
    <scope>NUCLEOTIDE SEQUENCE [LARGE SCALE GENOMIC DNA]</scope>
    <source>
        <strain evidence="1">LVBAO_FW01</strain>
        <tissue evidence="1">Leaves</tissue>
    </source>
</reference>
<sequence length="119" mass="12893">MEFFKGSPVIYCGKDLLGICGIPQGQGCPFRGWDLLGILEMDQGIFSNYIGKDLLGILEMDWGSVVISYNKDLLGIMQFDRGSVGSRLSHPFFENGLRGIRTSCRGPTDSAPSATGPSL</sequence>
<dbReference type="Proteomes" id="UP001367508">
    <property type="component" value="Unassembled WGS sequence"/>
</dbReference>
<accession>A0AAN9PQU8</accession>
<evidence type="ECO:0000313" key="1">
    <source>
        <dbReference type="EMBL" id="KAK7306333.1"/>
    </source>
</evidence>